<dbReference type="AlphaFoldDB" id="A0A9W4NSV5"/>
<dbReference type="Proteomes" id="UP001152592">
    <property type="component" value="Unassembled WGS sequence"/>
</dbReference>
<gene>
    <name evidence="2" type="ORF">PSALAMII_LOCUS9259</name>
</gene>
<evidence type="ECO:0000313" key="2">
    <source>
        <dbReference type="EMBL" id="CAG8416547.1"/>
    </source>
</evidence>
<evidence type="ECO:0000313" key="3">
    <source>
        <dbReference type="Proteomes" id="UP001152592"/>
    </source>
</evidence>
<dbReference type="EMBL" id="CAJVPD010000272">
    <property type="protein sequence ID" value="CAG8416547.1"/>
    <property type="molecule type" value="Genomic_DNA"/>
</dbReference>
<dbReference type="InterPro" id="IPR027417">
    <property type="entry name" value="P-loop_NTPase"/>
</dbReference>
<reference evidence="2" key="1">
    <citation type="submission" date="2021-07" db="EMBL/GenBank/DDBJ databases">
        <authorList>
            <person name="Branca A.L. A."/>
        </authorList>
    </citation>
    <scope>NUCLEOTIDE SEQUENCE</scope>
</reference>
<evidence type="ECO:0000256" key="1">
    <source>
        <dbReference type="SAM" id="MobiDB-lite"/>
    </source>
</evidence>
<accession>A0A9W4NSV5</accession>
<evidence type="ECO:0008006" key="4">
    <source>
        <dbReference type="Google" id="ProtNLM"/>
    </source>
</evidence>
<name>A0A9W4NSV5_9EURO</name>
<dbReference type="Gene3D" id="3.40.50.300">
    <property type="entry name" value="P-loop containing nucleotide triphosphate hydrolases"/>
    <property type="match status" value="1"/>
</dbReference>
<proteinExistence type="predicted"/>
<dbReference type="OrthoDB" id="2274804at2759"/>
<protein>
    <recommendedName>
        <fullName evidence="4">NACHT domain-containing protein</fullName>
    </recommendedName>
</protein>
<dbReference type="SUPFAM" id="SSF52540">
    <property type="entry name" value="P-loop containing nucleoside triphosphate hydrolases"/>
    <property type="match status" value="1"/>
</dbReference>
<organism evidence="2 3">
    <name type="scientific">Penicillium salamii</name>
    <dbReference type="NCBI Taxonomy" id="1612424"/>
    <lineage>
        <taxon>Eukaryota</taxon>
        <taxon>Fungi</taxon>
        <taxon>Dikarya</taxon>
        <taxon>Ascomycota</taxon>
        <taxon>Pezizomycotina</taxon>
        <taxon>Eurotiomycetes</taxon>
        <taxon>Eurotiomycetidae</taxon>
        <taxon>Eurotiales</taxon>
        <taxon>Aspergillaceae</taxon>
        <taxon>Penicillium</taxon>
    </lineage>
</organism>
<feature type="region of interest" description="Disordered" evidence="1">
    <location>
        <begin position="1062"/>
        <end position="1084"/>
    </location>
</feature>
<sequence length="1084" mass="122005">MRYELKAAAAKILTSSFYLALCRDGKSFLEAGHASRRALQINETRPAGFGEKVNIQDFMIPVVYSVEGRDFCLAKDERPKESSSVFIPTPENLPELIGREDDISQLSSILRDSSFVLLTADIGNGKSILMRHLAWWWKQTKTFTQTAYVNVSLAETKSDTRGLVGILAVAKGIWRSVNGRDAPLPVHSDPKRYLFEAMEAAKGQGLVVLLDGVDQVYPSSSNSDDTSQEWTDFFHVARILSITGFKLLVATCKYSLISSCDADATLFELGVSMSTEEAWKLASPELKLGTPQSNTSNHLQSPDTHLTCTLEVLQYNRAVLRSVSGSLRGRFHGLDTILSWDEPFHEETTEVSYLEMFTKTSTGALSLNMNENQGLDRTHHLMVAILKHLAQSNRWADMCALISIGLWTDVMPHPEEIVGVFENADISTQIPLLRHIVDSIPTMRLQSSFLPFELWCIMKKTPARRGNLSFSSKTDIAESLKDAVKLLVAAQLITGRTAPLVDGKQGYRLHPALTSWLRRILRAVPHDVILVNFVTCMDERASRMGDVNPNVHDLRSGDAKLLRAVESPSFNLVEMEKWNLISAVVALSQKVDKMSSMGIELPPDTRRFAWMPFFALAPISASRDDFCTWFLTHVALKSIKMLAPLVPKSHTTPLPSALSHFLLLGLLNWVIWMAQKYRLDDRLAHPLRVRRLLLARVQAIRDSGIAYDELHDQDFVVAETQAWLNEGWIALASSDKEKGQETFQKIREKNTTTSQGAEEAWDVRLTLLDHAMGGSSPTDTDSLQHRKVAPYTGVQDANSLPDHVVMTSFAMDQFRRCILSPTKNRDDPTINGWIMDILTFMETDLDFMSSMRPWYIQKVIPIFTHLRNGNIPRAIKASLSGLSIAERDGDTLLASNFRQLSRRLADLDTIDEYDIQQTNLARTAENSVPILQDLLTIYLAKHDTPGAYEHVKNQRGKLRADGIMFSALREAMQRMSGNSLGPLWDNAPKTDAFSQTGLEGWDQLLVLLEPYKDAKLEDKEEWVCLMKEIWKLMDELFDRNTPDDQAWIQDLYKTHPEPRKVRDLWSDQGVSNHDSGGKGHLKKD</sequence>
<comment type="caution">
    <text evidence="2">The sequence shown here is derived from an EMBL/GenBank/DDBJ whole genome shotgun (WGS) entry which is preliminary data.</text>
</comment>